<dbReference type="InterPro" id="IPR039653">
    <property type="entry name" value="Prenyltransferase"/>
</dbReference>
<feature type="transmembrane region" description="Helical" evidence="12">
    <location>
        <begin position="139"/>
        <end position="157"/>
    </location>
</feature>
<feature type="transmembrane region" description="Helical" evidence="12">
    <location>
        <begin position="112"/>
        <end position="130"/>
    </location>
</feature>
<dbReference type="Pfam" id="PF01040">
    <property type="entry name" value="UbiA"/>
    <property type="match status" value="1"/>
</dbReference>
<feature type="transmembrane region" description="Helical" evidence="12">
    <location>
        <begin position="44"/>
        <end position="65"/>
    </location>
</feature>
<evidence type="ECO:0000256" key="4">
    <source>
        <dbReference type="ARBA" id="ARBA00022475"/>
    </source>
</evidence>
<dbReference type="Gene3D" id="1.20.120.1780">
    <property type="entry name" value="UbiA prenyltransferase"/>
    <property type="match status" value="1"/>
</dbReference>
<comment type="caution">
    <text evidence="14">The sequence shown here is derived from an EMBL/GenBank/DDBJ whole genome shotgun (WGS) entry which is preliminary data.</text>
</comment>
<evidence type="ECO:0000256" key="5">
    <source>
        <dbReference type="ARBA" id="ARBA00022519"/>
    </source>
</evidence>
<protein>
    <recommendedName>
        <fullName evidence="12 13">4-hydroxybenzoate octaprenyltransferase</fullName>
        <ecNumber evidence="12 13">2.5.1.39</ecNumber>
    </recommendedName>
    <alternativeName>
        <fullName evidence="12">4-HB polyprenyltransferase</fullName>
    </alternativeName>
</protein>
<comment type="cofactor">
    <cofactor evidence="1 12">
        <name>Mg(2+)</name>
        <dbReference type="ChEBI" id="CHEBI:18420"/>
    </cofactor>
</comment>
<dbReference type="CDD" id="cd13959">
    <property type="entry name" value="PT_UbiA_COQ2"/>
    <property type="match status" value="1"/>
</dbReference>
<dbReference type="EC" id="2.5.1.39" evidence="12 13"/>
<dbReference type="FunFam" id="1.20.120.1780:FF:000001">
    <property type="entry name" value="4-hydroxybenzoate octaprenyltransferase"/>
    <property type="match status" value="1"/>
</dbReference>
<dbReference type="UniPathway" id="UPA00232"/>
<comment type="function">
    <text evidence="12">Catalyzes the prenylation of para-hydroxybenzoate (PHB) with an all-trans polyprenyl group. Mediates the second step in the final reaction sequence of ubiquinone-8 (UQ-8) biosynthesis, which is the condensation of the polyisoprenoid side chain with PHB, generating the first membrane-bound Q intermediate 3-octaprenyl-4-hydroxybenzoate.</text>
</comment>
<comment type="catalytic activity">
    <reaction evidence="12">
        <text>all-trans-octaprenyl diphosphate + 4-hydroxybenzoate = 4-hydroxy-3-(all-trans-octaprenyl)benzoate + diphosphate</text>
        <dbReference type="Rhea" id="RHEA:27782"/>
        <dbReference type="ChEBI" id="CHEBI:1617"/>
        <dbReference type="ChEBI" id="CHEBI:17879"/>
        <dbReference type="ChEBI" id="CHEBI:33019"/>
        <dbReference type="ChEBI" id="CHEBI:57711"/>
        <dbReference type="EC" id="2.5.1.39"/>
    </reaction>
</comment>
<dbReference type="STRING" id="2518989.IMCC3088_120"/>
<comment type="pathway">
    <text evidence="12">Cofactor biosynthesis; ubiquinone biosynthesis.</text>
</comment>
<dbReference type="EMBL" id="AEIG01000110">
    <property type="protein sequence ID" value="EGG28432.1"/>
    <property type="molecule type" value="Genomic_DNA"/>
</dbReference>
<evidence type="ECO:0000256" key="10">
    <source>
        <dbReference type="ARBA" id="ARBA00022989"/>
    </source>
</evidence>
<evidence type="ECO:0000256" key="8">
    <source>
        <dbReference type="ARBA" id="ARBA00022692"/>
    </source>
</evidence>
<feature type="transmembrane region" description="Helical" evidence="12">
    <location>
        <begin position="21"/>
        <end position="38"/>
    </location>
</feature>
<dbReference type="AlphaFoldDB" id="F3L5F7"/>
<dbReference type="eggNOG" id="COG0382">
    <property type="taxonomic scope" value="Bacteria"/>
</dbReference>
<gene>
    <name evidence="12" type="primary">ubiA</name>
    <name evidence="14" type="ORF">IMCC3088_120</name>
</gene>
<evidence type="ECO:0000256" key="2">
    <source>
        <dbReference type="ARBA" id="ARBA00004141"/>
    </source>
</evidence>
<keyword evidence="10 12" id="KW-1133">Transmembrane helix</keyword>
<keyword evidence="11 12" id="KW-0472">Membrane</keyword>
<keyword evidence="8 12" id="KW-0812">Transmembrane</keyword>
<feature type="transmembrane region" description="Helical" evidence="12">
    <location>
        <begin position="264"/>
        <end position="285"/>
    </location>
</feature>
<keyword evidence="5 12" id="KW-0997">Cell inner membrane</keyword>
<dbReference type="Gene3D" id="1.10.357.140">
    <property type="entry name" value="UbiA prenyltransferase"/>
    <property type="match status" value="1"/>
</dbReference>
<evidence type="ECO:0000256" key="13">
    <source>
        <dbReference type="NCBIfam" id="TIGR01474"/>
    </source>
</evidence>
<reference evidence="14 15" key="1">
    <citation type="journal article" date="2011" name="J. Bacteriol.">
        <title>Genome sequence of strain IMCC3088, a proteorhodopsin-containing marine bacterium belonging to the OM60/NOR5 clade.</title>
        <authorList>
            <person name="Jang Y."/>
            <person name="Oh H.M."/>
            <person name="Kang I."/>
            <person name="Lee K."/>
            <person name="Yang S.J."/>
            <person name="Cho J.C."/>
        </authorList>
    </citation>
    <scope>NUCLEOTIDE SEQUENCE [LARGE SCALE GENOMIC DNA]</scope>
    <source>
        <strain evidence="14 15">IMCC3088</strain>
    </source>
</reference>
<feature type="transmembrane region" description="Helical" evidence="12">
    <location>
        <begin position="86"/>
        <end position="106"/>
    </location>
</feature>
<dbReference type="RefSeq" id="WP_009577087.1">
    <property type="nucleotide sequence ID" value="NZ_AEIG01000110.1"/>
</dbReference>
<keyword evidence="15" id="KW-1185">Reference proteome</keyword>
<dbReference type="GO" id="GO:0008412">
    <property type="term" value="F:4-hydroxybenzoate polyprenyltransferase activity"/>
    <property type="evidence" value="ECO:0007669"/>
    <property type="project" value="UniProtKB-UniRule"/>
</dbReference>
<evidence type="ECO:0000256" key="1">
    <source>
        <dbReference type="ARBA" id="ARBA00001946"/>
    </source>
</evidence>
<feature type="transmembrane region" description="Helical" evidence="12">
    <location>
        <begin position="234"/>
        <end position="252"/>
    </location>
</feature>
<proteinExistence type="inferred from homology"/>
<organism evidence="14 15">
    <name type="scientific">Aequoribacter fuscus</name>
    <dbReference type="NCBI Taxonomy" id="2518989"/>
    <lineage>
        <taxon>Bacteria</taxon>
        <taxon>Pseudomonadati</taxon>
        <taxon>Pseudomonadota</taxon>
        <taxon>Gammaproteobacteria</taxon>
        <taxon>Cellvibrionales</taxon>
        <taxon>Halieaceae</taxon>
        <taxon>Aequoribacter</taxon>
    </lineage>
</organism>
<dbReference type="InterPro" id="IPR006370">
    <property type="entry name" value="HB_polyprenyltransferase-like"/>
</dbReference>
<feature type="transmembrane region" description="Helical" evidence="12">
    <location>
        <begin position="163"/>
        <end position="185"/>
    </location>
</feature>
<dbReference type="HAMAP" id="MF_01635">
    <property type="entry name" value="UbiA"/>
    <property type="match status" value="1"/>
</dbReference>
<dbReference type="FunFam" id="1.10.357.140:FF:000002">
    <property type="entry name" value="4-hydroxybenzoate octaprenyltransferase"/>
    <property type="match status" value="1"/>
</dbReference>
<dbReference type="PANTHER" id="PTHR11048:SF28">
    <property type="entry name" value="4-HYDROXYBENZOATE POLYPRENYLTRANSFERASE, MITOCHONDRIAL"/>
    <property type="match status" value="1"/>
</dbReference>
<evidence type="ECO:0000256" key="9">
    <source>
        <dbReference type="ARBA" id="ARBA00022842"/>
    </source>
</evidence>
<evidence type="ECO:0000313" key="14">
    <source>
        <dbReference type="EMBL" id="EGG28432.1"/>
    </source>
</evidence>
<evidence type="ECO:0000256" key="12">
    <source>
        <dbReference type="HAMAP-Rule" id="MF_01635"/>
    </source>
</evidence>
<comment type="similarity">
    <text evidence="3 12">Belongs to the UbiA prenyltransferase family.</text>
</comment>
<keyword evidence="7 12" id="KW-0831">Ubiquinone biosynthesis</keyword>
<dbReference type="NCBIfam" id="TIGR01474">
    <property type="entry name" value="ubiA_proteo"/>
    <property type="match status" value="1"/>
</dbReference>
<keyword evidence="4 12" id="KW-1003">Cell membrane</keyword>
<keyword evidence="6 12" id="KW-0808">Transferase</keyword>
<dbReference type="InterPro" id="IPR000537">
    <property type="entry name" value="UbiA_prenyltransferase"/>
</dbReference>
<comment type="subcellular location">
    <subcellularLocation>
        <location evidence="12">Cell inner membrane</location>
        <topology evidence="12">Multi-pass membrane protein</topology>
    </subcellularLocation>
    <subcellularLocation>
        <location evidence="2">Membrane</location>
        <topology evidence="2">Multi-pass membrane protein</topology>
    </subcellularLocation>
</comment>
<keyword evidence="9 12" id="KW-0460">Magnesium</keyword>
<dbReference type="PANTHER" id="PTHR11048">
    <property type="entry name" value="PRENYLTRANSFERASES"/>
    <property type="match status" value="1"/>
</dbReference>
<evidence type="ECO:0000256" key="7">
    <source>
        <dbReference type="ARBA" id="ARBA00022688"/>
    </source>
</evidence>
<dbReference type="GO" id="GO:0005886">
    <property type="term" value="C:plasma membrane"/>
    <property type="evidence" value="ECO:0007669"/>
    <property type="project" value="UniProtKB-SubCell"/>
</dbReference>
<name>F3L5F7_9GAMM</name>
<evidence type="ECO:0000313" key="15">
    <source>
        <dbReference type="Proteomes" id="UP000005615"/>
    </source>
</evidence>
<evidence type="ECO:0000256" key="6">
    <source>
        <dbReference type="ARBA" id="ARBA00022679"/>
    </source>
</evidence>
<evidence type="ECO:0000256" key="3">
    <source>
        <dbReference type="ARBA" id="ARBA00005985"/>
    </source>
</evidence>
<feature type="transmembrane region" description="Helical" evidence="12">
    <location>
        <begin position="206"/>
        <end position="228"/>
    </location>
</feature>
<dbReference type="GO" id="GO:0006744">
    <property type="term" value="P:ubiquinone biosynthetic process"/>
    <property type="evidence" value="ECO:0007669"/>
    <property type="project" value="UniProtKB-UniRule"/>
</dbReference>
<dbReference type="InterPro" id="IPR044878">
    <property type="entry name" value="UbiA_sf"/>
</dbReference>
<dbReference type="Proteomes" id="UP000005615">
    <property type="component" value="Unassembled WGS sequence"/>
</dbReference>
<evidence type="ECO:0000256" key="11">
    <source>
        <dbReference type="ARBA" id="ARBA00023136"/>
    </source>
</evidence>
<sequence length="289" mass="32056">MQSKLLGFAQLMRIDKPVGTLLLLWPTYWALWLASGGFPEWELLLIFTAGVFLMRAAGCVINDFADRGWDGGVKRTASRPLVTGAVTPKEAITLFFALITLSFFLVLLTNPFTILLSLAAAGIAAIYPFVKRVSHLPQIVLGAAFSFGIPMAFSATQNALPPALWLIFLANLLWTMAYDTLYAMVDRDDDLIVGIKSTAILFGQADRLIVGILQAMTFALWLLMAWQFQRHEPAYIGIIVASLGFIWQQWRIKDRARMACFRAFKDNIVVGLIVFAGLAVDLYLYPAAV</sequence>
<accession>F3L5F7</accession>